<dbReference type="Pfam" id="PF03176">
    <property type="entry name" value="MMPL"/>
    <property type="match status" value="2"/>
</dbReference>
<keyword evidence="2" id="KW-1003">Cell membrane</keyword>
<feature type="transmembrane region" description="Helical" evidence="6">
    <location>
        <begin position="559"/>
        <end position="577"/>
    </location>
</feature>
<dbReference type="RefSeq" id="WP_219874347.1">
    <property type="nucleotide sequence ID" value="NZ_JAHZIJ010000020.1"/>
</dbReference>
<feature type="transmembrane region" description="Helical" evidence="6">
    <location>
        <begin position="589"/>
        <end position="617"/>
    </location>
</feature>
<feature type="domain" description="SSD" evidence="7">
    <location>
        <begin position="195"/>
        <end position="323"/>
    </location>
</feature>
<sequence length="706" mass="76792">MGIQFLAVVAQRFPRIVIMLWAVLLLLIGMHASKLPAVLEDHGLLADGDYSEVQRILAVDYQIPDDPVILLFEREAQLSTAEFHGFIALTLQRLEGVRGIEAIRSPLEHPGMFKGNYAYALLASSYKSYEITPLLNEAAARLPAHEFASVTMTGKSVIQRDVNETSERDLRQAEMIGLPIAFLILLFAFRGIVPAILPVVIGMVAVSITMGLMYGLGTIVSLSNFVLNVIPMVGLALSIDFALLIVGRYREELACSAAEQALATAMGTAGRAVLLSAACAGFGLAGICLIPLPLFRSVALGAAAVLAVSVLLALTLLPALLTLLTPCLRSASNPRSQLQTSNLWPLWAAFVMRRPVVLSILASLLLIILFMPLTKLKIAIPDASSLPQQYASRSAYQTFEFHFGLPGASQIYMLANVSGAEWSGLGEKEREVHSVMQRLTGDPFVAEVNAVPSPVVPRLREQQGSSTRPQDIGEQRMLLHAILKDSASSEAARSWVRELAREVQAGKVQWLIGGEPKYQQEVFDAIFNNIKYAGMFIFAANFMLLAIAFHSIVIPIKTIVMNMLSLGASFGILAWIFEEGIGGFERSPVAIMIPVFIFGLVFGISMDYGVFLLSRIYEAHRKTGDNEYAVMAGLSSTSRIITSAAAILIAVTAPFALGEVAGVKQLGIGIAAAILIDATIIRLVLVPSFMKWLGRWNWWVPWERTK</sequence>
<keyword evidence="3 6" id="KW-0812">Transmembrane</keyword>
<evidence type="ECO:0000256" key="2">
    <source>
        <dbReference type="ARBA" id="ARBA00022475"/>
    </source>
</evidence>
<dbReference type="Proteomes" id="UP000812277">
    <property type="component" value="Unassembled WGS sequence"/>
</dbReference>
<dbReference type="Gene3D" id="1.20.1640.10">
    <property type="entry name" value="Multidrug efflux transporter AcrB transmembrane domain"/>
    <property type="match status" value="2"/>
</dbReference>
<feature type="transmembrane region" description="Helical" evidence="6">
    <location>
        <begin position="344"/>
        <end position="370"/>
    </location>
</feature>
<reference evidence="8 9" key="1">
    <citation type="submission" date="2021-07" db="EMBL/GenBank/DDBJ databases">
        <title>Paenibacillus radiodurans sp. nov., isolated from the southeastern edge of Tengger Desert.</title>
        <authorList>
            <person name="Zhang G."/>
        </authorList>
    </citation>
    <scope>NUCLEOTIDE SEQUENCE [LARGE SCALE GENOMIC DNA]</scope>
    <source>
        <strain evidence="8 9">DT7-4</strain>
    </source>
</reference>
<keyword evidence="9" id="KW-1185">Reference proteome</keyword>
<evidence type="ECO:0000313" key="9">
    <source>
        <dbReference type="Proteomes" id="UP000812277"/>
    </source>
</evidence>
<feature type="transmembrane region" description="Helical" evidence="6">
    <location>
        <begin position="299"/>
        <end position="324"/>
    </location>
</feature>
<feature type="transmembrane region" description="Helical" evidence="6">
    <location>
        <begin position="12"/>
        <end position="30"/>
    </location>
</feature>
<comment type="subcellular location">
    <subcellularLocation>
        <location evidence="1">Cell membrane</location>
        <topology evidence="1">Multi-pass membrane protein</topology>
    </subcellularLocation>
</comment>
<accession>A0ABS7DAX3</accession>
<keyword evidence="5 6" id="KW-0472">Membrane</keyword>
<dbReference type="PANTHER" id="PTHR33406">
    <property type="entry name" value="MEMBRANE PROTEIN MJ1562-RELATED"/>
    <property type="match status" value="1"/>
</dbReference>
<gene>
    <name evidence="8" type="ORF">K0T92_20450</name>
</gene>
<evidence type="ECO:0000256" key="6">
    <source>
        <dbReference type="SAM" id="Phobius"/>
    </source>
</evidence>
<feature type="transmembrane region" description="Helical" evidence="6">
    <location>
        <begin position="199"/>
        <end position="222"/>
    </location>
</feature>
<dbReference type="InterPro" id="IPR000731">
    <property type="entry name" value="SSD"/>
</dbReference>
<dbReference type="PANTHER" id="PTHR33406:SF13">
    <property type="entry name" value="MEMBRANE PROTEIN YDFJ"/>
    <property type="match status" value="1"/>
</dbReference>
<proteinExistence type="predicted"/>
<evidence type="ECO:0000313" key="8">
    <source>
        <dbReference type="EMBL" id="MBW7477093.1"/>
    </source>
</evidence>
<feature type="transmembrane region" description="Helical" evidence="6">
    <location>
        <begin position="532"/>
        <end position="553"/>
    </location>
</feature>
<dbReference type="InterPro" id="IPR050545">
    <property type="entry name" value="Mycobact_MmpL"/>
</dbReference>
<feature type="transmembrane region" description="Helical" evidence="6">
    <location>
        <begin position="269"/>
        <end position="292"/>
    </location>
</feature>
<name>A0ABS7DAX3_9BACL</name>
<keyword evidence="4 6" id="KW-1133">Transmembrane helix</keyword>
<evidence type="ECO:0000256" key="5">
    <source>
        <dbReference type="ARBA" id="ARBA00023136"/>
    </source>
</evidence>
<protein>
    <submittedName>
        <fullName evidence="8">MMPL family transporter</fullName>
    </submittedName>
</protein>
<feature type="transmembrane region" description="Helical" evidence="6">
    <location>
        <begin position="175"/>
        <end position="193"/>
    </location>
</feature>
<dbReference type="SUPFAM" id="SSF82866">
    <property type="entry name" value="Multidrug efflux transporter AcrB transmembrane domain"/>
    <property type="match status" value="2"/>
</dbReference>
<dbReference type="PROSITE" id="PS50156">
    <property type="entry name" value="SSD"/>
    <property type="match status" value="1"/>
</dbReference>
<organism evidence="8 9">
    <name type="scientific">Paenibacillus oenotherae</name>
    <dbReference type="NCBI Taxonomy" id="1435645"/>
    <lineage>
        <taxon>Bacteria</taxon>
        <taxon>Bacillati</taxon>
        <taxon>Bacillota</taxon>
        <taxon>Bacilli</taxon>
        <taxon>Bacillales</taxon>
        <taxon>Paenibacillaceae</taxon>
        <taxon>Paenibacillus</taxon>
    </lineage>
</organism>
<dbReference type="EMBL" id="JAHZIJ010000020">
    <property type="protein sequence ID" value="MBW7477093.1"/>
    <property type="molecule type" value="Genomic_DNA"/>
</dbReference>
<feature type="transmembrane region" description="Helical" evidence="6">
    <location>
        <begin position="637"/>
        <end position="657"/>
    </location>
</feature>
<evidence type="ECO:0000256" key="1">
    <source>
        <dbReference type="ARBA" id="ARBA00004651"/>
    </source>
</evidence>
<feature type="transmembrane region" description="Helical" evidence="6">
    <location>
        <begin position="669"/>
        <end position="690"/>
    </location>
</feature>
<evidence type="ECO:0000259" key="7">
    <source>
        <dbReference type="PROSITE" id="PS50156"/>
    </source>
</evidence>
<comment type="caution">
    <text evidence="8">The sequence shown here is derived from an EMBL/GenBank/DDBJ whole genome shotgun (WGS) entry which is preliminary data.</text>
</comment>
<evidence type="ECO:0000256" key="4">
    <source>
        <dbReference type="ARBA" id="ARBA00022989"/>
    </source>
</evidence>
<dbReference type="InterPro" id="IPR004869">
    <property type="entry name" value="MMPL_dom"/>
</dbReference>
<feature type="transmembrane region" description="Helical" evidence="6">
    <location>
        <begin position="229"/>
        <end position="249"/>
    </location>
</feature>
<evidence type="ECO:0000256" key="3">
    <source>
        <dbReference type="ARBA" id="ARBA00022692"/>
    </source>
</evidence>